<evidence type="ECO:0000259" key="8">
    <source>
        <dbReference type="Pfam" id="PF02397"/>
    </source>
</evidence>
<accession>A0A848F8N2</accession>
<keyword evidence="10" id="KW-1185">Reference proteome</keyword>
<dbReference type="NCBIfam" id="TIGR03025">
    <property type="entry name" value="EPS_sugtrans"/>
    <property type="match status" value="1"/>
</dbReference>
<keyword evidence="3 9" id="KW-0808">Transferase</keyword>
<dbReference type="GO" id="GO:0009242">
    <property type="term" value="P:colanic acid biosynthetic process"/>
    <property type="evidence" value="ECO:0007669"/>
    <property type="project" value="TreeGrafter"/>
</dbReference>
<sequence>MISVYKHHVHQRVLFQVGFDFAVLTAVVVLFGMSQVGEPSTLMPGVAAQGLSLAAFLCLINTASGFYEPAHKRSLTQSCIRALVCILLVLPIAFLIGHLMPTSVLPAAALPAAALLGTAVVVGHRVYAAHAVLPAGLRPRVLILGAGERAARVGHTLKEADAGAELVGYYLTPNEGEIVVPAHQLLSAQESLAELVQRLKVHEVIVAPTERRGGGLPMDQLLACRTQGVRVLDMSSHFEKTLGQLRVDCIDPALLVFGKGFNQGSLRLVVKRVCDIASATLLLLASTPVMLVTALLIKLESPGPVLYRQERVGLNGRTFNVIKFRSMRTDAEKDGQPRWASAQDDRVTRVGRVIRRLRIDELPQIFNVLLGDMSIVGPRPERPFFVEQLVCELPYYGLRHSIKPGVTGWAQVRYPYGATVEDSLQKLQYDLYYVKNHNLLLDLLVLFETVGVVLTGKGAR</sequence>
<feature type="transmembrane region" description="Helical" evidence="7">
    <location>
        <begin position="79"/>
        <end position="99"/>
    </location>
</feature>
<organism evidence="9 10">
    <name type="scientific">Azohydromonas caseinilytica</name>
    <dbReference type="NCBI Taxonomy" id="2728836"/>
    <lineage>
        <taxon>Bacteria</taxon>
        <taxon>Pseudomonadati</taxon>
        <taxon>Pseudomonadota</taxon>
        <taxon>Betaproteobacteria</taxon>
        <taxon>Burkholderiales</taxon>
        <taxon>Sphaerotilaceae</taxon>
        <taxon>Azohydromonas</taxon>
    </lineage>
</organism>
<comment type="caution">
    <text evidence="9">The sequence shown here is derived from an EMBL/GenBank/DDBJ whole genome shotgun (WGS) entry which is preliminary data.</text>
</comment>
<comment type="similarity">
    <text evidence="2">Belongs to the bacterial sugar transferase family.</text>
</comment>
<evidence type="ECO:0000256" key="3">
    <source>
        <dbReference type="ARBA" id="ARBA00022679"/>
    </source>
</evidence>
<dbReference type="InterPro" id="IPR017464">
    <property type="entry name" value="Sugar_tfrase_EpsB_2"/>
</dbReference>
<dbReference type="PANTHER" id="PTHR30576:SF21">
    <property type="entry name" value="UDP-GLUCOSE:UNDECAPRENYL-PHOSPHATE GLUCOSE-1-PHOSPHATE TRANSFERASE"/>
    <property type="match status" value="1"/>
</dbReference>
<gene>
    <name evidence="9" type="ORF">HHL10_05290</name>
</gene>
<dbReference type="GO" id="GO:0089702">
    <property type="term" value="F:undecaprenyl-phosphate glucose phosphotransferase activity"/>
    <property type="evidence" value="ECO:0007669"/>
    <property type="project" value="TreeGrafter"/>
</dbReference>
<feature type="transmembrane region" description="Helical" evidence="7">
    <location>
        <begin position="12"/>
        <end position="34"/>
    </location>
</feature>
<dbReference type="Gene3D" id="3.40.50.720">
    <property type="entry name" value="NAD(P)-binding Rossmann-like Domain"/>
    <property type="match status" value="1"/>
</dbReference>
<dbReference type="AlphaFoldDB" id="A0A848F8N2"/>
<name>A0A848F8N2_9BURK</name>
<evidence type="ECO:0000256" key="1">
    <source>
        <dbReference type="ARBA" id="ARBA00004141"/>
    </source>
</evidence>
<evidence type="ECO:0000313" key="10">
    <source>
        <dbReference type="Proteomes" id="UP000574067"/>
    </source>
</evidence>
<feature type="transmembrane region" description="Helical" evidence="7">
    <location>
        <begin position="276"/>
        <end position="297"/>
    </location>
</feature>
<keyword evidence="5 7" id="KW-1133">Transmembrane helix</keyword>
<dbReference type="InterPro" id="IPR017475">
    <property type="entry name" value="EPS_sugar_tfrase"/>
</dbReference>
<evidence type="ECO:0000256" key="5">
    <source>
        <dbReference type="ARBA" id="ARBA00022989"/>
    </source>
</evidence>
<feature type="transmembrane region" description="Helical" evidence="7">
    <location>
        <begin position="105"/>
        <end position="128"/>
    </location>
</feature>
<reference evidence="9 10" key="1">
    <citation type="submission" date="2020-04" db="EMBL/GenBank/DDBJ databases">
        <title>Azohydromonas sp. isolated from soil.</title>
        <authorList>
            <person name="Dahal R.H."/>
        </authorList>
    </citation>
    <scope>NUCLEOTIDE SEQUENCE [LARGE SCALE GENOMIC DNA]</scope>
    <source>
        <strain evidence="9 10">G-1-1-14</strain>
    </source>
</reference>
<keyword evidence="4 7" id="KW-0812">Transmembrane</keyword>
<dbReference type="Pfam" id="PF02397">
    <property type="entry name" value="Bac_transf"/>
    <property type="match status" value="1"/>
</dbReference>
<proteinExistence type="inferred from homology"/>
<evidence type="ECO:0000256" key="6">
    <source>
        <dbReference type="ARBA" id="ARBA00023136"/>
    </source>
</evidence>
<dbReference type="NCBIfam" id="TIGR03013">
    <property type="entry name" value="EpsB_2"/>
    <property type="match status" value="1"/>
</dbReference>
<dbReference type="GO" id="GO:0016020">
    <property type="term" value="C:membrane"/>
    <property type="evidence" value="ECO:0007669"/>
    <property type="project" value="UniProtKB-SubCell"/>
</dbReference>
<evidence type="ECO:0000313" key="9">
    <source>
        <dbReference type="EMBL" id="NML14391.1"/>
    </source>
</evidence>
<dbReference type="EMBL" id="JABBFW010000002">
    <property type="protein sequence ID" value="NML14391.1"/>
    <property type="molecule type" value="Genomic_DNA"/>
</dbReference>
<protein>
    <submittedName>
        <fullName evidence="9">TIGR03013 family PEP-CTERM/XrtA system glycosyltransferase</fullName>
    </submittedName>
</protein>
<feature type="domain" description="Bacterial sugar transferase" evidence="8">
    <location>
        <begin position="271"/>
        <end position="454"/>
    </location>
</feature>
<dbReference type="PANTHER" id="PTHR30576">
    <property type="entry name" value="COLANIC BIOSYNTHESIS UDP-GLUCOSE LIPID CARRIER TRANSFERASE"/>
    <property type="match status" value="1"/>
</dbReference>
<dbReference type="InterPro" id="IPR003362">
    <property type="entry name" value="Bact_transf"/>
</dbReference>
<dbReference type="Proteomes" id="UP000574067">
    <property type="component" value="Unassembled WGS sequence"/>
</dbReference>
<evidence type="ECO:0000256" key="7">
    <source>
        <dbReference type="SAM" id="Phobius"/>
    </source>
</evidence>
<feature type="transmembrane region" description="Helical" evidence="7">
    <location>
        <begin position="46"/>
        <end position="67"/>
    </location>
</feature>
<evidence type="ECO:0000256" key="2">
    <source>
        <dbReference type="ARBA" id="ARBA00006464"/>
    </source>
</evidence>
<comment type="subcellular location">
    <subcellularLocation>
        <location evidence="1">Membrane</location>
        <topology evidence="1">Multi-pass membrane protein</topology>
    </subcellularLocation>
</comment>
<evidence type="ECO:0000256" key="4">
    <source>
        <dbReference type="ARBA" id="ARBA00022692"/>
    </source>
</evidence>
<keyword evidence="6 7" id="KW-0472">Membrane</keyword>